<dbReference type="Proteomes" id="UP000053105">
    <property type="component" value="Unassembled WGS sequence"/>
</dbReference>
<dbReference type="STRING" id="166423.A0A0N0BBJ5"/>
<protein>
    <submittedName>
        <fullName evidence="1">Uncharacterized protein</fullName>
    </submittedName>
</protein>
<dbReference type="AlphaFoldDB" id="A0A0N0BBJ5"/>
<dbReference type="EMBL" id="KQ435989">
    <property type="protein sequence ID" value="KOX67681.1"/>
    <property type="molecule type" value="Genomic_DNA"/>
</dbReference>
<evidence type="ECO:0000313" key="2">
    <source>
        <dbReference type="Proteomes" id="UP000053105"/>
    </source>
</evidence>
<evidence type="ECO:0000313" key="1">
    <source>
        <dbReference type="EMBL" id="KOX67681.1"/>
    </source>
</evidence>
<gene>
    <name evidence="1" type="ORF">WN51_08050</name>
</gene>
<feature type="non-terminal residue" evidence="1">
    <location>
        <position position="1"/>
    </location>
</feature>
<proteinExistence type="predicted"/>
<organism evidence="1 2">
    <name type="scientific">Melipona quadrifasciata</name>
    <dbReference type="NCBI Taxonomy" id="166423"/>
    <lineage>
        <taxon>Eukaryota</taxon>
        <taxon>Metazoa</taxon>
        <taxon>Ecdysozoa</taxon>
        <taxon>Arthropoda</taxon>
        <taxon>Hexapoda</taxon>
        <taxon>Insecta</taxon>
        <taxon>Pterygota</taxon>
        <taxon>Neoptera</taxon>
        <taxon>Endopterygota</taxon>
        <taxon>Hymenoptera</taxon>
        <taxon>Apocrita</taxon>
        <taxon>Aculeata</taxon>
        <taxon>Apoidea</taxon>
        <taxon>Anthophila</taxon>
        <taxon>Apidae</taxon>
        <taxon>Melipona</taxon>
    </lineage>
</organism>
<sequence length="78" mass="9265">LVKHLRGCYKNIFYEIEQNEKTFSEGCIIKIDTLPKDYNFSFLISNARLFFINIKIHKSNELTVIIKLVEKNIPIEQF</sequence>
<accession>A0A0N0BBJ5</accession>
<dbReference type="OrthoDB" id="4788989at2759"/>
<name>A0A0N0BBJ5_9HYME</name>
<keyword evidence="2" id="KW-1185">Reference proteome</keyword>
<reference evidence="1 2" key="1">
    <citation type="submission" date="2015-07" db="EMBL/GenBank/DDBJ databases">
        <title>The genome of Melipona quadrifasciata.</title>
        <authorList>
            <person name="Pan H."/>
            <person name="Kapheim K."/>
        </authorList>
    </citation>
    <scope>NUCLEOTIDE SEQUENCE [LARGE SCALE GENOMIC DNA]</scope>
    <source>
        <strain evidence="1">0111107301</strain>
        <tissue evidence="1">Whole body</tissue>
    </source>
</reference>